<evidence type="ECO:0000256" key="3">
    <source>
        <dbReference type="RuleBase" id="RU362026"/>
    </source>
</evidence>
<evidence type="ECO:0000256" key="1">
    <source>
        <dbReference type="ARBA" id="ARBA00022603"/>
    </source>
</evidence>
<dbReference type="EC" id="2.1.1.-" evidence="3"/>
<feature type="region of interest" description="Disordered" evidence="4">
    <location>
        <begin position="282"/>
        <end position="319"/>
    </location>
</feature>
<evidence type="ECO:0000313" key="6">
    <source>
        <dbReference type="EMBL" id="PZF91637.1"/>
    </source>
</evidence>
<dbReference type="PRINTS" id="PR00508">
    <property type="entry name" value="S21N4MTFRASE"/>
</dbReference>
<comment type="similarity">
    <text evidence="3">Belongs to the N(4)/N(6)-methyltransferase family.</text>
</comment>
<organism evidence="6 7">
    <name type="scientific">Micromonospora endophytica</name>
    <dbReference type="NCBI Taxonomy" id="515350"/>
    <lineage>
        <taxon>Bacteria</taxon>
        <taxon>Bacillati</taxon>
        <taxon>Actinomycetota</taxon>
        <taxon>Actinomycetes</taxon>
        <taxon>Micromonosporales</taxon>
        <taxon>Micromonosporaceae</taxon>
        <taxon>Micromonospora</taxon>
    </lineage>
</organism>
<dbReference type="RefSeq" id="WP_111245040.1">
    <property type="nucleotide sequence ID" value="NZ_AP023358.1"/>
</dbReference>
<dbReference type="PANTHER" id="PTHR14911:SF13">
    <property type="entry name" value="TRNA (GUANINE(6)-N2)-METHYLTRANSFERASE THUMP3"/>
    <property type="match status" value="1"/>
</dbReference>
<proteinExistence type="inferred from homology"/>
<comment type="caution">
    <text evidence="6">The sequence shown here is derived from an EMBL/GenBank/DDBJ whole genome shotgun (WGS) entry which is preliminary data.</text>
</comment>
<reference evidence="6 7" key="1">
    <citation type="submission" date="2018-01" db="EMBL/GenBank/DDBJ databases">
        <title>Draft genome sequence of Jishengella endophytica.</title>
        <authorList>
            <person name="Sahin N."/>
            <person name="Ay H."/>
            <person name="Saygin H."/>
        </authorList>
    </citation>
    <scope>NUCLEOTIDE SEQUENCE [LARGE SCALE GENOMIC DNA]</scope>
    <source>
        <strain evidence="6 7">DSM 45430</strain>
    </source>
</reference>
<feature type="domain" description="DNA methylase N-4/N-6" evidence="5">
    <location>
        <begin position="6"/>
        <end position="90"/>
    </location>
</feature>
<dbReference type="Gene3D" id="3.40.50.150">
    <property type="entry name" value="Vaccinia Virus protein VP39"/>
    <property type="match status" value="2"/>
</dbReference>
<feature type="compositionally biased region" description="Basic and acidic residues" evidence="4">
    <location>
        <begin position="287"/>
        <end position="296"/>
    </location>
</feature>
<dbReference type="PANTHER" id="PTHR14911">
    <property type="entry name" value="THUMP DOMAIN-CONTAINING"/>
    <property type="match status" value="1"/>
</dbReference>
<dbReference type="GO" id="GO:0008170">
    <property type="term" value="F:N-methyltransferase activity"/>
    <property type="evidence" value="ECO:0007669"/>
    <property type="project" value="InterPro"/>
</dbReference>
<evidence type="ECO:0000256" key="2">
    <source>
        <dbReference type="ARBA" id="ARBA00022679"/>
    </source>
</evidence>
<dbReference type="OrthoDB" id="9773060at2"/>
<keyword evidence="2" id="KW-0808">Transferase</keyword>
<evidence type="ECO:0000259" key="5">
    <source>
        <dbReference type="Pfam" id="PF01555"/>
    </source>
</evidence>
<gene>
    <name evidence="6" type="ORF">C1I93_21115</name>
</gene>
<dbReference type="GO" id="GO:0003677">
    <property type="term" value="F:DNA binding"/>
    <property type="evidence" value="ECO:0007669"/>
    <property type="project" value="InterPro"/>
</dbReference>
<dbReference type="AlphaFoldDB" id="A0A2W2CUI6"/>
<dbReference type="Pfam" id="PF01555">
    <property type="entry name" value="N6_N4_Mtase"/>
    <property type="match status" value="1"/>
</dbReference>
<keyword evidence="1 6" id="KW-0489">Methyltransferase</keyword>
<accession>A0A2W2CUI6</accession>
<dbReference type="SUPFAM" id="SSF53335">
    <property type="entry name" value="S-adenosyl-L-methionine-dependent methyltransferases"/>
    <property type="match status" value="1"/>
</dbReference>
<dbReference type="InterPro" id="IPR002941">
    <property type="entry name" value="DNA_methylase_N4/N6"/>
</dbReference>
<dbReference type="InterPro" id="IPR001091">
    <property type="entry name" value="RM_Methyltransferase"/>
</dbReference>
<dbReference type="GO" id="GO:0030488">
    <property type="term" value="P:tRNA methylation"/>
    <property type="evidence" value="ECO:0007669"/>
    <property type="project" value="TreeGrafter"/>
</dbReference>
<protein>
    <recommendedName>
        <fullName evidence="3">Methyltransferase</fullName>
        <ecNumber evidence="3">2.1.1.-</ecNumber>
    </recommendedName>
</protein>
<sequence length="319" mass="33732">MAESLPVTSVWLTCQQPARDQRRGRYVPATSSHPGKMLPHLAAHAISSYTAPGDLVFDPMCGSGTTLVEGMHLGRHAIGIDIESRFTALAAANIALARSQGAVGAAQVLTGDATRLLDLVPTSVVGRVALVLTSPPYGRGTHGLVRMTGTGVRKRNHLYGDRESGNLAYGGWSRLLDGFATILAASCRLLRPGGTVVITCRPVRRQRDDLIDLPGELLAVARSVGLIPVQRCAALLAAVRDGKVVHRASMFGLMAVRRSRSEGLPVHLIAHEDVLVLRRGQNSASSREPKCAHGELEASGAPSSHVGTRVPGDAEEPVP</sequence>
<dbReference type="GO" id="GO:0016423">
    <property type="term" value="F:tRNA (guanine) methyltransferase activity"/>
    <property type="evidence" value="ECO:0007669"/>
    <property type="project" value="TreeGrafter"/>
</dbReference>
<evidence type="ECO:0000256" key="4">
    <source>
        <dbReference type="SAM" id="MobiDB-lite"/>
    </source>
</evidence>
<keyword evidence="7" id="KW-1185">Reference proteome</keyword>
<dbReference type="EMBL" id="POTX01000165">
    <property type="protein sequence ID" value="PZF91637.1"/>
    <property type="molecule type" value="Genomic_DNA"/>
</dbReference>
<evidence type="ECO:0000313" key="7">
    <source>
        <dbReference type="Proteomes" id="UP000248627"/>
    </source>
</evidence>
<dbReference type="Proteomes" id="UP000248627">
    <property type="component" value="Unassembled WGS sequence"/>
</dbReference>
<name>A0A2W2CUI6_9ACTN</name>
<dbReference type="InterPro" id="IPR029063">
    <property type="entry name" value="SAM-dependent_MTases_sf"/>
</dbReference>